<name>A0A4Y2UAM7_ARAVE</name>
<proteinExistence type="predicted"/>
<evidence type="ECO:0000313" key="3">
    <source>
        <dbReference type="Proteomes" id="UP000499080"/>
    </source>
</evidence>
<feature type="region of interest" description="Disordered" evidence="1">
    <location>
        <begin position="69"/>
        <end position="93"/>
    </location>
</feature>
<organism evidence="2 3">
    <name type="scientific">Araneus ventricosus</name>
    <name type="common">Orbweaver spider</name>
    <name type="synonym">Epeira ventricosa</name>
    <dbReference type="NCBI Taxonomy" id="182803"/>
    <lineage>
        <taxon>Eukaryota</taxon>
        <taxon>Metazoa</taxon>
        <taxon>Ecdysozoa</taxon>
        <taxon>Arthropoda</taxon>
        <taxon>Chelicerata</taxon>
        <taxon>Arachnida</taxon>
        <taxon>Araneae</taxon>
        <taxon>Araneomorphae</taxon>
        <taxon>Entelegynae</taxon>
        <taxon>Araneoidea</taxon>
        <taxon>Araneidae</taxon>
        <taxon>Araneus</taxon>
    </lineage>
</organism>
<gene>
    <name evidence="2" type="ORF">AVEN_216742_1</name>
</gene>
<sequence length="110" mass="12357">MAPNKISPDELKQHFLSLISLREKKALVDWLSKKIKDLGKDNQPPDHIEQRSLDFEDLVKMLGDGLRKAAKYPSDTNTPKKNSKPASPVKSPIQSSCIIISKAECPTFRD</sequence>
<evidence type="ECO:0000313" key="2">
    <source>
        <dbReference type="EMBL" id="GBO10055.1"/>
    </source>
</evidence>
<protein>
    <submittedName>
        <fullName evidence="2">Uncharacterized protein</fullName>
    </submittedName>
</protein>
<dbReference type="AlphaFoldDB" id="A0A4Y2UAM7"/>
<reference evidence="2 3" key="1">
    <citation type="journal article" date="2019" name="Sci. Rep.">
        <title>Orb-weaving spider Araneus ventricosus genome elucidates the spidroin gene catalogue.</title>
        <authorList>
            <person name="Kono N."/>
            <person name="Nakamura H."/>
            <person name="Ohtoshi R."/>
            <person name="Moran D.A.P."/>
            <person name="Shinohara A."/>
            <person name="Yoshida Y."/>
            <person name="Fujiwara M."/>
            <person name="Mori M."/>
            <person name="Tomita M."/>
            <person name="Arakawa K."/>
        </authorList>
    </citation>
    <scope>NUCLEOTIDE SEQUENCE [LARGE SCALE GENOMIC DNA]</scope>
</reference>
<accession>A0A4Y2UAM7</accession>
<dbReference type="EMBL" id="BGPR01035293">
    <property type="protein sequence ID" value="GBO10055.1"/>
    <property type="molecule type" value="Genomic_DNA"/>
</dbReference>
<comment type="caution">
    <text evidence="2">The sequence shown here is derived from an EMBL/GenBank/DDBJ whole genome shotgun (WGS) entry which is preliminary data.</text>
</comment>
<dbReference type="Proteomes" id="UP000499080">
    <property type="component" value="Unassembled WGS sequence"/>
</dbReference>
<keyword evidence="3" id="KW-1185">Reference proteome</keyword>
<evidence type="ECO:0000256" key="1">
    <source>
        <dbReference type="SAM" id="MobiDB-lite"/>
    </source>
</evidence>